<proteinExistence type="predicted"/>
<accession>A0ABU5V0T0</accession>
<dbReference type="Proteomes" id="UP001303285">
    <property type="component" value="Unassembled WGS sequence"/>
</dbReference>
<evidence type="ECO:0000313" key="1">
    <source>
        <dbReference type="EMBL" id="MEA5610915.1"/>
    </source>
</evidence>
<name>A0ABU5V0T0_NODSP</name>
<organism evidence="1 2">
    <name type="scientific">Nodularia spumigena UHCC 0060</name>
    <dbReference type="NCBI Taxonomy" id="3110300"/>
    <lineage>
        <taxon>Bacteria</taxon>
        <taxon>Bacillati</taxon>
        <taxon>Cyanobacteriota</taxon>
        <taxon>Cyanophyceae</taxon>
        <taxon>Nostocales</taxon>
        <taxon>Nodulariaceae</taxon>
        <taxon>Nodularia</taxon>
    </lineage>
</organism>
<evidence type="ECO:0000313" key="2">
    <source>
        <dbReference type="Proteomes" id="UP001303285"/>
    </source>
</evidence>
<comment type="caution">
    <text evidence="1">The sequence shown here is derived from an EMBL/GenBank/DDBJ whole genome shotgun (WGS) entry which is preliminary data.</text>
</comment>
<gene>
    <name evidence="1" type="ORF">VB695_23110</name>
</gene>
<protein>
    <recommendedName>
        <fullName evidence="3">CopG-like ribbon-helix-helix domain-containing protein</fullName>
    </recommendedName>
</protein>
<dbReference type="RefSeq" id="WP_323244780.1">
    <property type="nucleotide sequence ID" value="NZ_JAYGHK010000156.1"/>
</dbReference>
<sequence>MSNNHEDVKLQLLPRLTEVVSLNIPTDTLKSLEEVAASKDMSLEALLKFYIGEGLRQDISKLFNEGEISG</sequence>
<reference evidence="1 2" key="1">
    <citation type="submission" date="2023-12" db="EMBL/GenBank/DDBJ databases">
        <title>Baltic Sea Cyanobacteria.</title>
        <authorList>
            <person name="Delbaje E."/>
            <person name="Fewer D.P."/>
            <person name="Shishido T.K."/>
        </authorList>
    </citation>
    <scope>NUCLEOTIDE SEQUENCE [LARGE SCALE GENOMIC DNA]</scope>
    <source>
        <strain evidence="1 2">UHCC 0060</strain>
    </source>
</reference>
<keyword evidence="2" id="KW-1185">Reference proteome</keyword>
<dbReference type="EMBL" id="JAYGHK010000156">
    <property type="protein sequence ID" value="MEA5610915.1"/>
    <property type="molecule type" value="Genomic_DNA"/>
</dbReference>
<evidence type="ECO:0008006" key="3">
    <source>
        <dbReference type="Google" id="ProtNLM"/>
    </source>
</evidence>